<organism evidence="2 3">
    <name type="scientific">Podospora didyma</name>
    <dbReference type="NCBI Taxonomy" id="330526"/>
    <lineage>
        <taxon>Eukaryota</taxon>
        <taxon>Fungi</taxon>
        <taxon>Dikarya</taxon>
        <taxon>Ascomycota</taxon>
        <taxon>Pezizomycotina</taxon>
        <taxon>Sordariomycetes</taxon>
        <taxon>Sordariomycetidae</taxon>
        <taxon>Sordariales</taxon>
        <taxon>Podosporaceae</taxon>
        <taxon>Podospora</taxon>
    </lineage>
</organism>
<feature type="region of interest" description="Disordered" evidence="1">
    <location>
        <begin position="1"/>
        <end position="20"/>
    </location>
</feature>
<keyword evidence="3" id="KW-1185">Reference proteome</keyword>
<sequence>MWNLHRAGKNKRSRLKRKNLQPLKAEYSASTALKDMSYSPKLASFAAVGFLLRTYCQDWLQQLRKRTVGLLVQQPGARWHVTTTLPEAPEAPGEKLSKHKRDLQDPCRCIGLARLPLLQDTVTQLVLSTDLNMDSPLLPLKREPDANRLYVDIARHLRFTAQEDPLRVRFPALDCNSKVPTTDMQELIQKQELAAGVDLVNMTNGEKT</sequence>
<gene>
    <name evidence="2" type="ORF">B0H63DRAFT_527520</name>
</gene>
<evidence type="ECO:0000313" key="3">
    <source>
        <dbReference type="Proteomes" id="UP001285441"/>
    </source>
</evidence>
<evidence type="ECO:0000256" key="1">
    <source>
        <dbReference type="SAM" id="MobiDB-lite"/>
    </source>
</evidence>
<dbReference type="EMBL" id="JAULSW010000008">
    <property type="protein sequence ID" value="KAK3372693.1"/>
    <property type="molecule type" value="Genomic_DNA"/>
</dbReference>
<name>A0AAE0K9N0_9PEZI</name>
<reference evidence="2" key="2">
    <citation type="submission" date="2023-06" db="EMBL/GenBank/DDBJ databases">
        <authorList>
            <consortium name="Lawrence Berkeley National Laboratory"/>
            <person name="Haridas S."/>
            <person name="Hensen N."/>
            <person name="Bonometti L."/>
            <person name="Westerberg I."/>
            <person name="Brannstrom I.O."/>
            <person name="Guillou S."/>
            <person name="Cros-Aarteil S."/>
            <person name="Calhoun S."/>
            <person name="Kuo A."/>
            <person name="Mondo S."/>
            <person name="Pangilinan J."/>
            <person name="Riley R."/>
            <person name="LaButti K."/>
            <person name="Andreopoulos B."/>
            <person name="Lipzen A."/>
            <person name="Chen C."/>
            <person name="Yanf M."/>
            <person name="Daum C."/>
            <person name="Ng V."/>
            <person name="Clum A."/>
            <person name="Steindorff A."/>
            <person name="Ohm R."/>
            <person name="Martin F."/>
            <person name="Silar P."/>
            <person name="Natvig D."/>
            <person name="Lalanne C."/>
            <person name="Gautier V."/>
            <person name="Ament-velasquez S.L."/>
            <person name="Kruys A."/>
            <person name="Hutchinson M.I."/>
            <person name="Powell A.J."/>
            <person name="Barry K."/>
            <person name="Miller A.N."/>
            <person name="Grigoriev I.V."/>
            <person name="Debuchy R."/>
            <person name="Gladieux P."/>
            <person name="Thoren M.H."/>
            <person name="Johannesson H."/>
        </authorList>
    </citation>
    <scope>NUCLEOTIDE SEQUENCE</scope>
    <source>
        <strain evidence="2">CBS 232.78</strain>
    </source>
</reference>
<comment type="caution">
    <text evidence="2">The sequence shown here is derived from an EMBL/GenBank/DDBJ whole genome shotgun (WGS) entry which is preliminary data.</text>
</comment>
<reference evidence="2" key="1">
    <citation type="journal article" date="2023" name="Mol. Phylogenet. Evol.">
        <title>Genome-scale phylogeny and comparative genomics of the fungal order Sordariales.</title>
        <authorList>
            <person name="Hensen N."/>
            <person name="Bonometti L."/>
            <person name="Westerberg I."/>
            <person name="Brannstrom I.O."/>
            <person name="Guillou S."/>
            <person name="Cros-Aarteil S."/>
            <person name="Calhoun S."/>
            <person name="Haridas S."/>
            <person name="Kuo A."/>
            <person name="Mondo S."/>
            <person name="Pangilinan J."/>
            <person name="Riley R."/>
            <person name="LaButti K."/>
            <person name="Andreopoulos B."/>
            <person name="Lipzen A."/>
            <person name="Chen C."/>
            <person name="Yan M."/>
            <person name="Daum C."/>
            <person name="Ng V."/>
            <person name="Clum A."/>
            <person name="Steindorff A."/>
            <person name="Ohm R.A."/>
            <person name="Martin F."/>
            <person name="Silar P."/>
            <person name="Natvig D.O."/>
            <person name="Lalanne C."/>
            <person name="Gautier V."/>
            <person name="Ament-Velasquez S.L."/>
            <person name="Kruys A."/>
            <person name="Hutchinson M.I."/>
            <person name="Powell A.J."/>
            <person name="Barry K."/>
            <person name="Miller A.N."/>
            <person name="Grigoriev I.V."/>
            <person name="Debuchy R."/>
            <person name="Gladieux P."/>
            <person name="Hiltunen Thoren M."/>
            <person name="Johannesson H."/>
        </authorList>
    </citation>
    <scope>NUCLEOTIDE SEQUENCE</scope>
    <source>
        <strain evidence="2">CBS 232.78</strain>
    </source>
</reference>
<protein>
    <submittedName>
        <fullName evidence="2">Uncharacterized protein</fullName>
    </submittedName>
</protein>
<dbReference type="AlphaFoldDB" id="A0AAE0K9N0"/>
<dbReference type="Proteomes" id="UP001285441">
    <property type="component" value="Unassembled WGS sequence"/>
</dbReference>
<feature type="compositionally biased region" description="Basic residues" evidence="1">
    <location>
        <begin position="1"/>
        <end position="19"/>
    </location>
</feature>
<accession>A0AAE0K9N0</accession>
<proteinExistence type="predicted"/>
<evidence type="ECO:0000313" key="2">
    <source>
        <dbReference type="EMBL" id="KAK3372693.1"/>
    </source>
</evidence>